<dbReference type="SUPFAM" id="SSF53613">
    <property type="entry name" value="Ribokinase-like"/>
    <property type="match status" value="1"/>
</dbReference>
<dbReference type="EMBL" id="FOCV01000029">
    <property type="protein sequence ID" value="SEO91939.1"/>
    <property type="molecule type" value="Genomic_DNA"/>
</dbReference>
<reference evidence="4" key="3">
    <citation type="submission" date="2016-10" db="EMBL/GenBank/DDBJ databases">
        <authorList>
            <person name="Wibberg D."/>
        </authorList>
    </citation>
    <scope>NUCLEOTIDE SEQUENCE [LARGE SCALE GENOMIC DNA]</scope>
</reference>
<organism evidence="2 4">
    <name type="scientific">Rhizobium tibeticum</name>
    <dbReference type="NCBI Taxonomy" id="501024"/>
    <lineage>
        <taxon>Bacteria</taxon>
        <taxon>Pseudomonadati</taxon>
        <taxon>Pseudomonadota</taxon>
        <taxon>Alphaproteobacteria</taxon>
        <taxon>Hyphomicrobiales</taxon>
        <taxon>Rhizobiaceae</taxon>
        <taxon>Rhizobium/Agrobacterium group</taxon>
        <taxon>Rhizobium</taxon>
    </lineage>
</organism>
<evidence type="ECO:0000313" key="2">
    <source>
        <dbReference type="EMBL" id="SEI15512.1"/>
    </source>
</evidence>
<dbReference type="AlphaFoldDB" id="A0A1H8TLJ7"/>
<dbReference type="PANTHER" id="PTHR42774">
    <property type="entry name" value="PHOSPHOTRANSFERASE SYSTEM TRANSPORT PROTEIN"/>
    <property type="match status" value="1"/>
</dbReference>
<dbReference type="Pfam" id="PF00294">
    <property type="entry name" value="PfkB"/>
    <property type="match status" value="1"/>
</dbReference>
<reference evidence="2" key="1">
    <citation type="submission" date="2016-10" db="EMBL/GenBank/DDBJ databases">
        <authorList>
            <person name="de Groot N.N."/>
        </authorList>
    </citation>
    <scope>NUCLEOTIDE SEQUENCE [LARGE SCALE GENOMIC DNA]</scope>
    <source>
        <strain evidence="2">CCBAU85039</strain>
    </source>
</reference>
<dbReference type="EC" id="2.7.1.15" evidence="2"/>
<dbReference type="InterPro" id="IPR011611">
    <property type="entry name" value="PfkB_dom"/>
</dbReference>
<dbReference type="PANTHER" id="PTHR42774:SF3">
    <property type="entry name" value="KETOHEXOKINASE"/>
    <property type="match status" value="1"/>
</dbReference>
<evidence type="ECO:0000313" key="4">
    <source>
        <dbReference type="Proteomes" id="UP000183063"/>
    </source>
</evidence>
<keyword evidence="2" id="KW-0418">Kinase</keyword>
<evidence type="ECO:0000259" key="1">
    <source>
        <dbReference type="Pfam" id="PF00294"/>
    </source>
</evidence>
<evidence type="ECO:0000313" key="3">
    <source>
        <dbReference type="EMBL" id="SEO91939.1"/>
    </source>
</evidence>
<keyword evidence="2" id="KW-0808">Transferase</keyword>
<dbReference type="Proteomes" id="UP000183063">
    <property type="component" value="Unassembled WGS sequence"/>
</dbReference>
<dbReference type="InterPro" id="IPR029056">
    <property type="entry name" value="Ribokinase-like"/>
</dbReference>
<dbReference type="CDD" id="cd01945">
    <property type="entry name" value="ribokinase_group_B"/>
    <property type="match status" value="1"/>
</dbReference>
<keyword evidence="5" id="KW-1185">Reference proteome</keyword>
<protein>
    <submittedName>
        <fullName evidence="2">Ribokinase</fullName>
        <ecNumber evidence="2">2.7.1.15</ecNumber>
    </submittedName>
</protein>
<sequence length="329" mass="34961">MTLTTAMDKRAKPHILCVGAAVLDTLYRVRTMPTGQGKVLPYDMLQIAEGMASSAAFAVAKLGGDASLWSAVGDDQTGERIIGDLAESGIDTRGMRRVAGARSAVSTILIDDVGERLIIPFYDPRLHQLVQSVTADHVAPFDAVLVDVRWPSLALQTLLAAREAKLPAILDGDVAAEGVIEMLAPAASHIVFSQPAAERLAGTAQPPSMVHRLKERFSHAFVSVTFGEKGSYWFDDDSGRIRHLEAPCITPTDTLAAGDIFHGTFALTLSEGMAIEDVMRASSMAAAIKCQTFGGRIGAPARAELDQALMSWPAKAVDITARNGPAQAL</sequence>
<evidence type="ECO:0000313" key="5">
    <source>
        <dbReference type="Proteomes" id="UP000198939"/>
    </source>
</evidence>
<dbReference type="EMBL" id="FNXB01000038">
    <property type="protein sequence ID" value="SEI15512.1"/>
    <property type="molecule type" value="Genomic_DNA"/>
</dbReference>
<feature type="domain" description="Carbohydrate kinase PfkB" evidence="1">
    <location>
        <begin position="14"/>
        <end position="301"/>
    </location>
</feature>
<dbReference type="GO" id="GO:0004747">
    <property type="term" value="F:ribokinase activity"/>
    <property type="evidence" value="ECO:0007669"/>
    <property type="project" value="UniProtKB-EC"/>
</dbReference>
<dbReference type="Proteomes" id="UP000198939">
    <property type="component" value="Unassembled WGS sequence"/>
</dbReference>
<dbReference type="Gene3D" id="3.40.1190.20">
    <property type="match status" value="1"/>
</dbReference>
<reference evidence="3 5" key="2">
    <citation type="submission" date="2016-10" db="EMBL/GenBank/DDBJ databases">
        <authorList>
            <person name="Varghese N."/>
            <person name="Submissions S."/>
        </authorList>
    </citation>
    <scope>NUCLEOTIDE SEQUENCE [LARGE SCALE GENOMIC DNA]</scope>
    <source>
        <strain evidence="3 5">CGMCC 1.7071</strain>
    </source>
</reference>
<accession>A0A1H8TLJ7</accession>
<proteinExistence type="predicted"/>
<dbReference type="STRING" id="501024.RTCCBAU85039_5277"/>
<gene>
    <name evidence="2" type="primary">rbsK_2</name>
    <name evidence="2" type="ORF">RTCCBAU85039_5277</name>
    <name evidence="3" type="ORF">SAMN05216228_102972</name>
</gene>
<name>A0A1H8TLJ7_9HYPH</name>
<dbReference type="InterPro" id="IPR052562">
    <property type="entry name" value="Ketohexokinase-related"/>
</dbReference>